<keyword evidence="9 12" id="KW-1133">Transmembrane helix</keyword>
<feature type="transmembrane region" description="Helical" evidence="12">
    <location>
        <begin position="590"/>
        <end position="612"/>
    </location>
</feature>
<feature type="active site" description="Phosphocysteine intermediate; for EIIB activity" evidence="11">
    <location>
        <position position="191"/>
    </location>
</feature>
<feature type="domain" description="PTS EIIA type-1" evidence="13">
    <location>
        <begin position="24"/>
        <end position="128"/>
    </location>
</feature>
<evidence type="ECO:0000256" key="5">
    <source>
        <dbReference type="ARBA" id="ARBA00022679"/>
    </source>
</evidence>
<evidence type="ECO:0000256" key="12">
    <source>
        <dbReference type="SAM" id="Phobius"/>
    </source>
</evidence>
<feature type="transmembrane region" description="Helical" evidence="12">
    <location>
        <begin position="545"/>
        <end position="565"/>
    </location>
</feature>
<dbReference type="PROSITE" id="PS00371">
    <property type="entry name" value="PTS_EIIA_TYPE_1_HIS"/>
    <property type="match status" value="1"/>
</dbReference>
<keyword evidence="7 12" id="KW-0812">Transmembrane</keyword>
<keyword evidence="10 12" id="KW-0472">Membrane</keyword>
<evidence type="ECO:0000256" key="7">
    <source>
        <dbReference type="ARBA" id="ARBA00022692"/>
    </source>
</evidence>
<organism evidence="16 17">
    <name type="scientific">Lactiplantibacillus daoliensis</name>
    <dbReference type="NCBI Taxonomy" id="2559916"/>
    <lineage>
        <taxon>Bacteria</taxon>
        <taxon>Bacillati</taxon>
        <taxon>Bacillota</taxon>
        <taxon>Bacilli</taxon>
        <taxon>Lactobacillales</taxon>
        <taxon>Lactobacillaceae</taxon>
        <taxon>Lactiplantibacillus</taxon>
    </lineage>
</organism>
<evidence type="ECO:0000256" key="2">
    <source>
        <dbReference type="ARBA" id="ARBA00022448"/>
    </source>
</evidence>
<dbReference type="SUPFAM" id="SSF55604">
    <property type="entry name" value="Glucose permease domain IIB"/>
    <property type="match status" value="1"/>
</dbReference>
<evidence type="ECO:0000259" key="14">
    <source>
        <dbReference type="PROSITE" id="PS51098"/>
    </source>
</evidence>
<dbReference type="NCBIfam" id="TIGR00830">
    <property type="entry name" value="PTBA"/>
    <property type="match status" value="1"/>
</dbReference>
<keyword evidence="17" id="KW-1185">Reference proteome</keyword>
<dbReference type="EMBL" id="JBHSSB010000015">
    <property type="protein sequence ID" value="MFC6294666.1"/>
    <property type="molecule type" value="Genomic_DNA"/>
</dbReference>
<feature type="domain" description="PTS EIIB type-1" evidence="14">
    <location>
        <begin position="169"/>
        <end position="251"/>
    </location>
</feature>
<feature type="transmembrane region" description="Helical" evidence="12">
    <location>
        <begin position="338"/>
        <end position="358"/>
    </location>
</feature>
<evidence type="ECO:0000313" key="16">
    <source>
        <dbReference type="EMBL" id="MFC6294666.1"/>
    </source>
</evidence>
<dbReference type="PROSITE" id="PS01035">
    <property type="entry name" value="PTS_EIIB_TYPE_1_CYS"/>
    <property type="match status" value="1"/>
</dbReference>
<feature type="transmembrane region" description="Helical" evidence="12">
    <location>
        <begin position="364"/>
        <end position="390"/>
    </location>
</feature>
<dbReference type="PANTHER" id="PTHR30175:SF1">
    <property type="entry name" value="PTS SYSTEM ARBUTIN-, CELLOBIOSE-, AND SALICIN-SPECIFIC EIIBC COMPONENT-RELATED"/>
    <property type="match status" value="1"/>
</dbReference>
<keyword evidence="8" id="KW-0418">Kinase</keyword>
<dbReference type="InterPro" id="IPR001127">
    <property type="entry name" value="PTS_EIIA_1_perm"/>
</dbReference>
<dbReference type="Pfam" id="PF02378">
    <property type="entry name" value="PTS_EIIC"/>
    <property type="match status" value="1"/>
</dbReference>
<gene>
    <name evidence="16" type="ORF">ACFQH1_05580</name>
</gene>
<dbReference type="Gene3D" id="3.30.1360.60">
    <property type="entry name" value="Glucose permease domain IIB"/>
    <property type="match status" value="1"/>
</dbReference>
<evidence type="ECO:0000256" key="1">
    <source>
        <dbReference type="ARBA" id="ARBA00004651"/>
    </source>
</evidence>
<feature type="domain" description="PTS EIIC type-1" evidence="15">
    <location>
        <begin position="268"/>
        <end position="627"/>
    </location>
</feature>
<dbReference type="Gene3D" id="2.70.70.10">
    <property type="entry name" value="Glucose Permease (Domain IIA)"/>
    <property type="match status" value="1"/>
</dbReference>
<dbReference type="PROSITE" id="PS51103">
    <property type="entry name" value="PTS_EIIC_TYPE_1"/>
    <property type="match status" value="1"/>
</dbReference>
<dbReference type="InterPro" id="IPR050558">
    <property type="entry name" value="PTS_Sugar-Specific_Components"/>
</dbReference>
<protein>
    <submittedName>
        <fullName evidence="16">Glucose PTS transporter subunit IIA</fullName>
    </submittedName>
</protein>
<evidence type="ECO:0000313" key="17">
    <source>
        <dbReference type="Proteomes" id="UP001596227"/>
    </source>
</evidence>
<evidence type="ECO:0000256" key="3">
    <source>
        <dbReference type="ARBA" id="ARBA00022475"/>
    </source>
</evidence>
<dbReference type="Proteomes" id="UP001596227">
    <property type="component" value="Unassembled WGS sequence"/>
</dbReference>
<dbReference type="InterPro" id="IPR003352">
    <property type="entry name" value="PTS_EIIC"/>
</dbReference>
<name>A0ABW1UEW5_9LACO</name>
<keyword evidence="6" id="KW-0598">Phosphotransferase system</keyword>
<keyword evidence="2" id="KW-0813">Transport</keyword>
<dbReference type="Pfam" id="PF00358">
    <property type="entry name" value="PTS_EIIA_1"/>
    <property type="match status" value="1"/>
</dbReference>
<evidence type="ECO:0000259" key="13">
    <source>
        <dbReference type="PROSITE" id="PS51093"/>
    </source>
</evidence>
<dbReference type="SUPFAM" id="SSF51261">
    <property type="entry name" value="Duplicated hybrid motif"/>
    <property type="match status" value="1"/>
</dbReference>
<comment type="subcellular location">
    <subcellularLocation>
        <location evidence="1">Cell membrane</location>
        <topology evidence="1">Multi-pass membrane protein</topology>
    </subcellularLocation>
</comment>
<comment type="caution">
    <text evidence="16">The sequence shown here is derived from an EMBL/GenBank/DDBJ whole genome shotgun (WGS) entry which is preliminary data.</text>
</comment>
<keyword evidence="3" id="KW-1003">Cell membrane</keyword>
<dbReference type="PROSITE" id="PS51093">
    <property type="entry name" value="PTS_EIIA_TYPE_1"/>
    <property type="match status" value="1"/>
</dbReference>
<evidence type="ECO:0000256" key="9">
    <source>
        <dbReference type="ARBA" id="ARBA00022989"/>
    </source>
</evidence>
<dbReference type="RefSeq" id="WP_137606414.1">
    <property type="nucleotide sequence ID" value="NZ_BJDH01000002.1"/>
</dbReference>
<accession>A0ABW1UEW5</accession>
<feature type="transmembrane region" description="Helical" evidence="12">
    <location>
        <begin position="307"/>
        <end position="326"/>
    </location>
</feature>
<dbReference type="CDD" id="cd00212">
    <property type="entry name" value="PTS_IIB_glc"/>
    <property type="match status" value="1"/>
</dbReference>
<evidence type="ECO:0000256" key="10">
    <source>
        <dbReference type="ARBA" id="ARBA00023136"/>
    </source>
</evidence>
<dbReference type="InterPro" id="IPR036878">
    <property type="entry name" value="Glu_permease_IIB"/>
</dbReference>
<evidence type="ECO:0000256" key="11">
    <source>
        <dbReference type="PROSITE-ProRule" id="PRU00421"/>
    </source>
</evidence>
<dbReference type="InterPro" id="IPR018113">
    <property type="entry name" value="PTrfase_EIIB_Cys"/>
</dbReference>
<keyword evidence="4" id="KW-0762">Sugar transport</keyword>
<evidence type="ECO:0000256" key="6">
    <source>
        <dbReference type="ARBA" id="ARBA00022683"/>
    </source>
</evidence>
<dbReference type="Pfam" id="PF00367">
    <property type="entry name" value="PTS_EIIB"/>
    <property type="match status" value="1"/>
</dbReference>
<dbReference type="PROSITE" id="PS51098">
    <property type="entry name" value="PTS_EIIB_TYPE_1"/>
    <property type="match status" value="1"/>
</dbReference>
<dbReference type="InterPro" id="IPR001996">
    <property type="entry name" value="PTS_IIB_1"/>
</dbReference>
<dbReference type="InterPro" id="IPR013013">
    <property type="entry name" value="PTS_EIIC_1"/>
</dbReference>
<feature type="transmembrane region" description="Helical" evidence="12">
    <location>
        <begin position="453"/>
        <end position="477"/>
    </location>
</feature>
<feature type="transmembrane region" description="Helical" evidence="12">
    <location>
        <begin position="411"/>
        <end position="433"/>
    </location>
</feature>
<evidence type="ECO:0000256" key="4">
    <source>
        <dbReference type="ARBA" id="ARBA00022597"/>
    </source>
</evidence>
<dbReference type="PANTHER" id="PTHR30175">
    <property type="entry name" value="PHOSPHOTRANSFERASE SYSTEM TRANSPORT PROTEIN"/>
    <property type="match status" value="1"/>
</dbReference>
<evidence type="ECO:0000259" key="15">
    <source>
        <dbReference type="PROSITE" id="PS51103"/>
    </source>
</evidence>
<proteinExistence type="predicted"/>
<reference evidence="17" key="1">
    <citation type="journal article" date="2019" name="Int. J. Syst. Evol. Microbiol.">
        <title>The Global Catalogue of Microorganisms (GCM) 10K type strain sequencing project: providing services to taxonomists for standard genome sequencing and annotation.</title>
        <authorList>
            <consortium name="The Broad Institute Genomics Platform"/>
            <consortium name="The Broad Institute Genome Sequencing Center for Infectious Disease"/>
            <person name="Wu L."/>
            <person name="Ma J."/>
        </authorList>
    </citation>
    <scope>NUCLEOTIDE SEQUENCE [LARGE SCALE GENOMIC DNA]</scope>
    <source>
        <strain evidence="17">CCM 8934</strain>
    </source>
</reference>
<sequence>MSESQFSLAAPVSGKLISLKEINDPVFSQGLMGTGFGIIPNTKEVVSPISGEIVMIASSKHAIGLKSPNGAEILIHMGINTVELNGLPFKLDIHEHDIVKKGQLLATVDLTMIREKELDPTVITVITNSKQIVDSLALTGTQANVGETAAIVTKSAISAEPTLSQDAESTLGEQILSAIGGKTNISGLTHCATRLRFTLKNNQLPNDERIKNMAGVLGVARAGGQYQVIIGQNVPTIYQQIIDKIGEPESESSTDTSKNTKWFSRLLDLITGIFTPILPAITGAAMIKTLLIILTLLNVITTKSQTYIILSFVGDTAFSFLPIFLAYTASKKFGLNPFIGMVLGAMLLHPNWTALVAAGKQVHLFGFLPVTLATYTSTVIPIILIIWIASYIDKFAEKISPNAIRFFTQPFLTLLIMVPIAFVFVGPLGFLVGKGLGAVITAIQTKALWLLPLLFGIFAPVFIMTGMHYAVTIPLVLTSIATQGFDMLGIGYLVSNIAQGAAALAVGQKTKDTKLRALAFSSGLTALLGITEPALYGVNLKYKKPFLAVMIGGGVGGLIGGIFGVKRMTFAPTGLTTLPIFIDPKNGGNFIWAIIGSILAFGISYLITLIMIKHDKKLQQQIHSNKETD</sequence>
<evidence type="ECO:0000256" key="8">
    <source>
        <dbReference type="ARBA" id="ARBA00022777"/>
    </source>
</evidence>
<dbReference type="InterPro" id="IPR011055">
    <property type="entry name" value="Dup_hybrid_motif"/>
</dbReference>
<feature type="transmembrane region" description="Helical" evidence="12">
    <location>
        <begin position="489"/>
        <end position="506"/>
    </location>
</feature>
<keyword evidence="5" id="KW-0808">Transferase</keyword>